<accession>A0A553UZ58</accession>
<evidence type="ECO:0000313" key="2">
    <source>
        <dbReference type="EMBL" id="TSA85460.1"/>
    </source>
</evidence>
<dbReference type="InterPro" id="IPR002560">
    <property type="entry name" value="Transposase_DDE"/>
</dbReference>
<protein>
    <submittedName>
        <fullName evidence="2">Transposase</fullName>
    </submittedName>
</protein>
<evidence type="ECO:0000313" key="3">
    <source>
        <dbReference type="Proteomes" id="UP000316092"/>
    </source>
</evidence>
<dbReference type="Proteomes" id="UP000316092">
    <property type="component" value="Unassembled WGS sequence"/>
</dbReference>
<sequence>MALKAALLLRWSNGPVEGIVNKIKLIKRQAYGRASFQLLRQRVLMAV</sequence>
<keyword evidence="3" id="KW-1185">Reference proteome</keyword>
<dbReference type="AlphaFoldDB" id="A0A553UZ58"/>
<feature type="domain" description="Transposase IS204/IS1001/IS1096/IS1165 DDE" evidence="1">
    <location>
        <begin position="10"/>
        <end position="43"/>
    </location>
</feature>
<proteinExistence type="predicted"/>
<dbReference type="Pfam" id="PF01610">
    <property type="entry name" value="DDE_Tnp_ISL3"/>
    <property type="match status" value="1"/>
</dbReference>
<comment type="caution">
    <text evidence="2">The sequence shown here is derived from an EMBL/GenBank/DDBJ whole genome shotgun (WGS) entry which is preliminary data.</text>
</comment>
<organism evidence="2 3">
    <name type="scientific">Deinococcus detaillensis</name>
    <dbReference type="NCBI Taxonomy" id="2592048"/>
    <lineage>
        <taxon>Bacteria</taxon>
        <taxon>Thermotogati</taxon>
        <taxon>Deinococcota</taxon>
        <taxon>Deinococci</taxon>
        <taxon>Deinococcales</taxon>
        <taxon>Deinococcaceae</taxon>
        <taxon>Deinococcus</taxon>
    </lineage>
</organism>
<dbReference type="RefSeq" id="WP_143720654.1">
    <property type="nucleotide sequence ID" value="NZ_VKDB01000009.1"/>
</dbReference>
<dbReference type="EMBL" id="VKDB01000009">
    <property type="protein sequence ID" value="TSA85460.1"/>
    <property type="molecule type" value="Genomic_DNA"/>
</dbReference>
<evidence type="ECO:0000259" key="1">
    <source>
        <dbReference type="Pfam" id="PF01610"/>
    </source>
</evidence>
<name>A0A553UZ58_9DEIO</name>
<gene>
    <name evidence="2" type="ORF">FNU79_09690</name>
</gene>
<reference evidence="2 3" key="1">
    <citation type="submission" date="2019-07" db="EMBL/GenBank/DDBJ databases">
        <title>Deinococcus detaillus sp. nov., isolated from humus soil in Antarctica.</title>
        <authorList>
            <person name="Zhang K."/>
        </authorList>
    </citation>
    <scope>NUCLEOTIDE SEQUENCE [LARGE SCALE GENOMIC DNA]</scope>
    <source>
        <strain evidence="2 3">H1</strain>
    </source>
</reference>
<dbReference type="OrthoDB" id="287363at2"/>